<proteinExistence type="predicted"/>
<dbReference type="EMBL" id="KZ664969">
    <property type="protein sequence ID" value="PPS02172.1"/>
    <property type="molecule type" value="Genomic_DNA"/>
</dbReference>
<dbReference type="Proteomes" id="UP000239757">
    <property type="component" value="Unassembled WGS sequence"/>
</dbReference>
<evidence type="ECO:0000313" key="1">
    <source>
        <dbReference type="EMBL" id="PPS02172.1"/>
    </source>
</evidence>
<dbReference type="AlphaFoldDB" id="A0A2P5XFU1"/>
<name>A0A2P5XFU1_GOSBA</name>
<organism evidence="1 2">
    <name type="scientific">Gossypium barbadense</name>
    <name type="common">Sea Island cotton</name>
    <name type="synonym">Hibiscus barbadensis</name>
    <dbReference type="NCBI Taxonomy" id="3634"/>
    <lineage>
        <taxon>Eukaryota</taxon>
        <taxon>Viridiplantae</taxon>
        <taxon>Streptophyta</taxon>
        <taxon>Embryophyta</taxon>
        <taxon>Tracheophyta</taxon>
        <taxon>Spermatophyta</taxon>
        <taxon>Magnoliopsida</taxon>
        <taxon>eudicotyledons</taxon>
        <taxon>Gunneridae</taxon>
        <taxon>Pentapetalae</taxon>
        <taxon>rosids</taxon>
        <taxon>malvids</taxon>
        <taxon>Malvales</taxon>
        <taxon>Malvaceae</taxon>
        <taxon>Malvoideae</taxon>
        <taxon>Gossypium</taxon>
    </lineage>
</organism>
<accession>A0A2P5XFU1</accession>
<sequence>MMNEILDLESWKVFSKGNDEIGGGYSGGGRGWVPQPQCPAKTVSWWSIGHGSLGEPFPVEFQVPKIQTMPVFIGLVGAHGRVARPCPALFASPTPVFGHSHVAWPWQCIKSHVGENFHSIFTWPSRTVLLAPVVWARLKARLCSEVAIRGSAASNSTLSPTLIPRPVAFILHRWVLCRYSNVAQVCSLNVFPAKKVSPHDQY</sequence>
<gene>
    <name evidence="1" type="ORF">GOBAR_AA18490</name>
</gene>
<protein>
    <submittedName>
        <fullName evidence="1">Uncharacterized protein</fullName>
    </submittedName>
</protein>
<reference evidence="1 2" key="1">
    <citation type="submission" date="2015-01" db="EMBL/GenBank/DDBJ databases">
        <title>Genome of allotetraploid Gossypium barbadense reveals genomic plasticity and fiber elongation in cotton evolution.</title>
        <authorList>
            <person name="Chen X."/>
            <person name="Liu X."/>
            <person name="Zhao B."/>
            <person name="Zheng H."/>
            <person name="Hu Y."/>
            <person name="Lu G."/>
            <person name="Yang C."/>
            <person name="Chen J."/>
            <person name="Shan C."/>
            <person name="Zhang L."/>
            <person name="Zhou Y."/>
            <person name="Wang L."/>
            <person name="Guo W."/>
            <person name="Bai Y."/>
            <person name="Ruan J."/>
            <person name="Shangguan X."/>
            <person name="Mao Y."/>
            <person name="Jiang J."/>
            <person name="Zhu Y."/>
            <person name="Lei J."/>
            <person name="Kang H."/>
            <person name="Chen S."/>
            <person name="He X."/>
            <person name="Wang R."/>
            <person name="Wang Y."/>
            <person name="Chen J."/>
            <person name="Wang L."/>
            <person name="Yu S."/>
            <person name="Wang B."/>
            <person name="Wei J."/>
            <person name="Song S."/>
            <person name="Lu X."/>
            <person name="Gao Z."/>
            <person name="Gu W."/>
            <person name="Deng X."/>
            <person name="Ma D."/>
            <person name="Wang S."/>
            <person name="Liang W."/>
            <person name="Fang L."/>
            <person name="Cai C."/>
            <person name="Zhu X."/>
            <person name="Zhou B."/>
            <person name="Zhang Y."/>
            <person name="Chen Z."/>
            <person name="Xu S."/>
            <person name="Zhu R."/>
            <person name="Wang S."/>
            <person name="Zhang T."/>
            <person name="Zhao G."/>
        </authorList>
    </citation>
    <scope>NUCLEOTIDE SEQUENCE [LARGE SCALE GENOMIC DNA]</scope>
    <source>
        <strain evidence="2">cv. Xinhai21</strain>
        <tissue evidence="1">Leaf</tissue>
    </source>
</reference>
<evidence type="ECO:0000313" key="2">
    <source>
        <dbReference type="Proteomes" id="UP000239757"/>
    </source>
</evidence>